<proteinExistence type="predicted"/>
<evidence type="ECO:0000313" key="3">
    <source>
        <dbReference type="Proteomes" id="UP000499080"/>
    </source>
</evidence>
<gene>
    <name evidence="2" type="ORF">AVEN_126083_1</name>
</gene>
<keyword evidence="1" id="KW-1133">Transmembrane helix</keyword>
<name>A0A4Y2CKL6_ARAVE</name>
<dbReference type="Proteomes" id="UP000499080">
    <property type="component" value="Unassembled WGS sequence"/>
</dbReference>
<keyword evidence="1" id="KW-0812">Transmembrane</keyword>
<keyword evidence="1" id="KW-0472">Membrane</keyword>
<protein>
    <submittedName>
        <fullName evidence="2">Uncharacterized protein</fullName>
    </submittedName>
</protein>
<keyword evidence="3" id="KW-1185">Reference proteome</keyword>
<feature type="transmembrane region" description="Helical" evidence="1">
    <location>
        <begin position="100"/>
        <end position="117"/>
    </location>
</feature>
<organism evidence="2 3">
    <name type="scientific">Araneus ventricosus</name>
    <name type="common">Orbweaver spider</name>
    <name type="synonym">Epeira ventricosa</name>
    <dbReference type="NCBI Taxonomy" id="182803"/>
    <lineage>
        <taxon>Eukaryota</taxon>
        <taxon>Metazoa</taxon>
        <taxon>Ecdysozoa</taxon>
        <taxon>Arthropoda</taxon>
        <taxon>Chelicerata</taxon>
        <taxon>Arachnida</taxon>
        <taxon>Araneae</taxon>
        <taxon>Araneomorphae</taxon>
        <taxon>Entelegynae</taxon>
        <taxon>Araneoidea</taxon>
        <taxon>Araneidae</taxon>
        <taxon>Araneus</taxon>
    </lineage>
</organism>
<dbReference type="EMBL" id="BGPR01000209">
    <property type="protein sequence ID" value="GBM04930.1"/>
    <property type="molecule type" value="Genomic_DNA"/>
</dbReference>
<evidence type="ECO:0000256" key="1">
    <source>
        <dbReference type="SAM" id="Phobius"/>
    </source>
</evidence>
<sequence>MRRGRNVKSLGFVGWLTAISNHQLSSLSHLIIGRGSKPKGFFCRHPRRPNSVRSFQFPRVIYTGLHFMTLDNIVIFPFRCLREFVGGRFLWENFRARGDLILYACIRIFLLSVYLVMRSGRDG</sequence>
<accession>A0A4Y2CKL6</accession>
<reference evidence="2 3" key="1">
    <citation type="journal article" date="2019" name="Sci. Rep.">
        <title>Orb-weaving spider Araneus ventricosus genome elucidates the spidroin gene catalogue.</title>
        <authorList>
            <person name="Kono N."/>
            <person name="Nakamura H."/>
            <person name="Ohtoshi R."/>
            <person name="Moran D.A.P."/>
            <person name="Shinohara A."/>
            <person name="Yoshida Y."/>
            <person name="Fujiwara M."/>
            <person name="Mori M."/>
            <person name="Tomita M."/>
            <person name="Arakawa K."/>
        </authorList>
    </citation>
    <scope>NUCLEOTIDE SEQUENCE [LARGE SCALE GENOMIC DNA]</scope>
</reference>
<comment type="caution">
    <text evidence="2">The sequence shown here is derived from an EMBL/GenBank/DDBJ whole genome shotgun (WGS) entry which is preliminary data.</text>
</comment>
<evidence type="ECO:0000313" key="2">
    <source>
        <dbReference type="EMBL" id="GBM04930.1"/>
    </source>
</evidence>
<dbReference type="AlphaFoldDB" id="A0A4Y2CKL6"/>